<comment type="caution">
    <text evidence="1">The sequence shown here is derived from an EMBL/GenBank/DDBJ whole genome shotgun (WGS) entry which is preliminary data.</text>
</comment>
<dbReference type="EMBL" id="JACERN010000042">
    <property type="protein sequence ID" value="MBA4710531.1"/>
    <property type="molecule type" value="Genomic_DNA"/>
</dbReference>
<proteinExistence type="predicted"/>
<gene>
    <name evidence="1" type="ORF">H2Z84_19325</name>
</gene>
<reference evidence="1 2" key="1">
    <citation type="submission" date="2020-07" db="EMBL/GenBank/DDBJ databases">
        <title>Draft genome sequence of violacein-producing bacteria and related species.</title>
        <authorList>
            <person name="Wilson H.S."/>
            <person name="De Leon M.E."/>
        </authorList>
    </citation>
    <scope>NUCLEOTIDE SEQUENCE [LARGE SCALE GENOMIC DNA]</scope>
    <source>
        <strain evidence="1 2">HSC-21Su07</strain>
    </source>
</reference>
<keyword evidence="2" id="KW-1185">Reference proteome</keyword>
<accession>A0A838YIY3</accession>
<sequence length="77" mass="8845">MSGEFDFIPARLLPRCIEFVCPMCEHSQDQGIELAEDDSGDFRVPVENRFVECEACGQLLDIGWEGWGWHDERKAKV</sequence>
<protein>
    <submittedName>
        <fullName evidence="1">Uncharacterized protein</fullName>
    </submittedName>
</protein>
<evidence type="ECO:0000313" key="2">
    <source>
        <dbReference type="Proteomes" id="UP000545606"/>
    </source>
</evidence>
<dbReference type="AlphaFoldDB" id="A0A838YIY3"/>
<dbReference type="RefSeq" id="WP_181837404.1">
    <property type="nucleotide sequence ID" value="NZ_JACERN010000042.1"/>
</dbReference>
<name>A0A838YIY3_9NEIS</name>
<dbReference type="Proteomes" id="UP000545606">
    <property type="component" value="Unassembled WGS sequence"/>
</dbReference>
<organism evidence="1 2">
    <name type="scientific">Aquitalea aquatica</name>
    <dbReference type="NCBI Taxonomy" id="3044273"/>
    <lineage>
        <taxon>Bacteria</taxon>
        <taxon>Pseudomonadati</taxon>
        <taxon>Pseudomonadota</taxon>
        <taxon>Betaproteobacteria</taxon>
        <taxon>Neisseriales</taxon>
        <taxon>Chromobacteriaceae</taxon>
        <taxon>Aquitalea</taxon>
    </lineage>
</organism>
<evidence type="ECO:0000313" key="1">
    <source>
        <dbReference type="EMBL" id="MBA4710531.1"/>
    </source>
</evidence>